<sequence length="56" mass="6013">MKAAPDVGRHRIEHRRVGVVTGLGRAGEVNQVLAQAGSVGSRGLRLGTAYSEKKEW</sequence>
<dbReference type="EMBL" id="BAABGZ010000060">
    <property type="protein sequence ID" value="GAA4361541.1"/>
    <property type="molecule type" value="Genomic_DNA"/>
</dbReference>
<comment type="caution">
    <text evidence="1">The sequence shown here is derived from an EMBL/GenBank/DDBJ whole genome shotgun (WGS) entry which is preliminary data.</text>
</comment>
<accession>A0ABP8IKL3</accession>
<protein>
    <submittedName>
        <fullName evidence="1">Uncharacterized protein</fullName>
    </submittedName>
</protein>
<dbReference type="Proteomes" id="UP001501153">
    <property type="component" value="Unassembled WGS sequence"/>
</dbReference>
<evidence type="ECO:0000313" key="1">
    <source>
        <dbReference type="EMBL" id="GAA4361541.1"/>
    </source>
</evidence>
<name>A0ABP8IKL3_9BACT</name>
<keyword evidence="2" id="KW-1185">Reference proteome</keyword>
<gene>
    <name evidence="1" type="ORF">GCM10023185_28700</name>
</gene>
<reference evidence="2" key="1">
    <citation type="journal article" date="2019" name="Int. J. Syst. Evol. Microbiol.">
        <title>The Global Catalogue of Microorganisms (GCM) 10K type strain sequencing project: providing services to taxonomists for standard genome sequencing and annotation.</title>
        <authorList>
            <consortium name="The Broad Institute Genomics Platform"/>
            <consortium name="The Broad Institute Genome Sequencing Center for Infectious Disease"/>
            <person name="Wu L."/>
            <person name="Ma J."/>
        </authorList>
    </citation>
    <scope>NUCLEOTIDE SEQUENCE [LARGE SCALE GENOMIC DNA]</scope>
    <source>
        <strain evidence="2">JCM 17923</strain>
    </source>
</reference>
<evidence type="ECO:0000313" key="2">
    <source>
        <dbReference type="Proteomes" id="UP001501153"/>
    </source>
</evidence>
<organism evidence="1 2">
    <name type="scientific">Hymenobacter saemangeumensis</name>
    <dbReference type="NCBI Taxonomy" id="1084522"/>
    <lineage>
        <taxon>Bacteria</taxon>
        <taxon>Pseudomonadati</taxon>
        <taxon>Bacteroidota</taxon>
        <taxon>Cytophagia</taxon>
        <taxon>Cytophagales</taxon>
        <taxon>Hymenobacteraceae</taxon>
        <taxon>Hymenobacter</taxon>
    </lineage>
</organism>
<proteinExistence type="predicted"/>